<gene>
    <name evidence="1" type="ORF">CN263_17220</name>
</gene>
<dbReference type="AlphaFoldDB" id="A0A9X6VJN8"/>
<protein>
    <submittedName>
        <fullName evidence="1">Uncharacterized protein</fullName>
    </submittedName>
</protein>
<evidence type="ECO:0000313" key="1">
    <source>
        <dbReference type="EMBL" id="PFD20447.1"/>
    </source>
</evidence>
<comment type="caution">
    <text evidence="1">The sequence shown here is derived from an EMBL/GenBank/DDBJ whole genome shotgun (WGS) entry which is preliminary data.</text>
</comment>
<proteinExistence type="predicted"/>
<sequence>MTQPIHIGISFNDYKPGMKLWLHEEYKSIKKDTIVTIEEMSGFNKKSNTFKFPIGLEELFFITTDGVKIIWNDVELSCYIEKDHTTSFLDNMFEHYNEVAESYLQDPSYEWSQQDYNQYLVSKHENLVELILEYEYKRINKVKAST</sequence>
<organism evidence="1 2">
    <name type="scientific">Bacillus cereus</name>
    <dbReference type="NCBI Taxonomy" id="1396"/>
    <lineage>
        <taxon>Bacteria</taxon>
        <taxon>Bacillati</taxon>
        <taxon>Bacillota</taxon>
        <taxon>Bacilli</taxon>
        <taxon>Bacillales</taxon>
        <taxon>Bacillaceae</taxon>
        <taxon>Bacillus</taxon>
        <taxon>Bacillus cereus group</taxon>
    </lineage>
</organism>
<name>A0A9X6VJN8_BACCE</name>
<dbReference type="Proteomes" id="UP000219743">
    <property type="component" value="Unassembled WGS sequence"/>
</dbReference>
<dbReference type="EMBL" id="NTRC01000012">
    <property type="protein sequence ID" value="PFD20447.1"/>
    <property type="molecule type" value="Genomic_DNA"/>
</dbReference>
<evidence type="ECO:0000313" key="2">
    <source>
        <dbReference type="Proteomes" id="UP000219743"/>
    </source>
</evidence>
<reference evidence="1 2" key="1">
    <citation type="submission" date="2017-09" db="EMBL/GenBank/DDBJ databases">
        <title>Large-scale bioinformatics analysis of Bacillus genomes uncovers conserved roles of natural products in bacterial physiology.</title>
        <authorList>
            <consortium name="Agbiome Team Llc"/>
            <person name="Bleich R.M."/>
            <person name="Kirk G.J."/>
            <person name="Santa Maria K.C."/>
            <person name="Allen S.E."/>
            <person name="Farag S."/>
            <person name="Shank E.A."/>
            <person name="Bowers A."/>
        </authorList>
    </citation>
    <scope>NUCLEOTIDE SEQUENCE [LARGE SCALE GENOMIC DNA]</scope>
    <source>
        <strain evidence="1 2">AFS024404</strain>
    </source>
</reference>
<accession>A0A9X6VJN8</accession>
<dbReference type="RefSeq" id="WP_098330371.1">
    <property type="nucleotide sequence ID" value="NZ_NTRC01000012.1"/>
</dbReference>